<dbReference type="AlphaFoldDB" id="A0A0F9DSU1"/>
<sequence length="136" mass="15008">MRRFLVLLISCVLPLEAAAQAYRAENWLLVVPLNTFDFEVIEDRGVGARGIWCAAGEFAQTVLALPADERLYIKTPRGPSVSGVGRRGVVFTTDASRAEGDAGQSYSVTVRRAGENLPSHHARQFCRDNLIELEDF</sequence>
<comment type="caution">
    <text evidence="1">The sequence shown here is derived from an EMBL/GenBank/DDBJ whole genome shotgun (WGS) entry which is preliminary data.</text>
</comment>
<protein>
    <submittedName>
        <fullName evidence="1">Uncharacterized protein</fullName>
    </submittedName>
</protein>
<dbReference type="EMBL" id="LAZR01027738">
    <property type="protein sequence ID" value="KKL64799.1"/>
    <property type="molecule type" value="Genomic_DNA"/>
</dbReference>
<name>A0A0F9DSU1_9ZZZZ</name>
<organism evidence="1">
    <name type="scientific">marine sediment metagenome</name>
    <dbReference type="NCBI Taxonomy" id="412755"/>
    <lineage>
        <taxon>unclassified sequences</taxon>
        <taxon>metagenomes</taxon>
        <taxon>ecological metagenomes</taxon>
    </lineage>
</organism>
<reference evidence="1" key="1">
    <citation type="journal article" date="2015" name="Nature">
        <title>Complex archaea that bridge the gap between prokaryotes and eukaryotes.</title>
        <authorList>
            <person name="Spang A."/>
            <person name="Saw J.H."/>
            <person name="Jorgensen S.L."/>
            <person name="Zaremba-Niedzwiedzka K."/>
            <person name="Martijn J."/>
            <person name="Lind A.E."/>
            <person name="van Eijk R."/>
            <person name="Schleper C."/>
            <person name="Guy L."/>
            <person name="Ettema T.J."/>
        </authorList>
    </citation>
    <scope>NUCLEOTIDE SEQUENCE</scope>
</reference>
<proteinExistence type="predicted"/>
<gene>
    <name evidence="1" type="ORF">LCGC14_2161400</name>
</gene>
<evidence type="ECO:0000313" key="1">
    <source>
        <dbReference type="EMBL" id="KKL64799.1"/>
    </source>
</evidence>
<accession>A0A0F9DSU1</accession>